<dbReference type="Proteomes" id="UP000037326">
    <property type="component" value="Unassembled WGS sequence"/>
</dbReference>
<sequence>MVDISFFLLMCILLIILPGPDTAIATKNTLTVSRKGGLQTLLGSCCGLLIHTFAAVIGLSAIIVKSAYVFTILKYVGAVYLCYLGVKTLWALRAIRTQPPVVQDETQIDHKYSEQSCFKQGFLTNVTNPKVAVFFLTFLPQFVDGKSGTFMPFLIMGLIYTALTGFWFVFYVYLLDKISAFMKKPTTKAVIEGLTGAVLIGFGIKLALEKAH</sequence>
<dbReference type="PIRSF" id="PIRSF006324">
    <property type="entry name" value="LeuE"/>
    <property type="match status" value="1"/>
</dbReference>
<dbReference type="InterPro" id="IPR001123">
    <property type="entry name" value="LeuE-type"/>
</dbReference>
<dbReference type="AlphaFoldDB" id="A0A0K9F8J2"/>
<dbReference type="PANTHER" id="PTHR30086:SF20">
    <property type="entry name" value="ARGININE EXPORTER PROTEIN ARGO-RELATED"/>
    <property type="match status" value="1"/>
</dbReference>
<evidence type="ECO:0000313" key="7">
    <source>
        <dbReference type="EMBL" id="KMY30840.1"/>
    </source>
</evidence>
<feature type="transmembrane region" description="Helical" evidence="6">
    <location>
        <begin position="75"/>
        <end position="95"/>
    </location>
</feature>
<dbReference type="OrthoDB" id="9784202at2"/>
<evidence type="ECO:0000256" key="4">
    <source>
        <dbReference type="ARBA" id="ARBA00022989"/>
    </source>
</evidence>
<organism evidence="7 8">
    <name type="scientific">Lysinibacillus xylanilyticus</name>
    <dbReference type="NCBI Taxonomy" id="582475"/>
    <lineage>
        <taxon>Bacteria</taxon>
        <taxon>Bacillati</taxon>
        <taxon>Bacillota</taxon>
        <taxon>Bacilli</taxon>
        <taxon>Bacillales</taxon>
        <taxon>Bacillaceae</taxon>
        <taxon>Lysinibacillus</taxon>
    </lineage>
</organism>
<dbReference type="GO" id="GO:0005886">
    <property type="term" value="C:plasma membrane"/>
    <property type="evidence" value="ECO:0007669"/>
    <property type="project" value="UniProtKB-SubCell"/>
</dbReference>
<evidence type="ECO:0000256" key="1">
    <source>
        <dbReference type="ARBA" id="ARBA00004651"/>
    </source>
</evidence>
<evidence type="ECO:0000313" key="8">
    <source>
        <dbReference type="Proteomes" id="UP000037326"/>
    </source>
</evidence>
<accession>A0A0K9F8J2</accession>
<protein>
    <submittedName>
        <fullName evidence="7">Amino acid transporter LysE</fullName>
    </submittedName>
</protein>
<keyword evidence="4 6" id="KW-1133">Transmembrane helix</keyword>
<keyword evidence="5 6" id="KW-0472">Membrane</keyword>
<feature type="transmembrane region" description="Helical" evidence="6">
    <location>
        <begin position="41"/>
        <end position="63"/>
    </location>
</feature>
<evidence type="ECO:0000256" key="6">
    <source>
        <dbReference type="SAM" id="Phobius"/>
    </source>
</evidence>
<dbReference type="PANTHER" id="PTHR30086">
    <property type="entry name" value="ARGININE EXPORTER PROTEIN ARGO"/>
    <property type="match status" value="1"/>
</dbReference>
<keyword evidence="2" id="KW-1003">Cell membrane</keyword>
<dbReference type="RefSeq" id="WP_049667264.1">
    <property type="nucleotide sequence ID" value="NZ_JBIVRT010000010.1"/>
</dbReference>
<dbReference type="EMBL" id="LFXJ01000006">
    <property type="protein sequence ID" value="KMY30840.1"/>
    <property type="molecule type" value="Genomic_DNA"/>
</dbReference>
<gene>
    <name evidence="7" type="ORF">ACZ11_14490</name>
</gene>
<evidence type="ECO:0000256" key="3">
    <source>
        <dbReference type="ARBA" id="ARBA00022692"/>
    </source>
</evidence>
<keyword evidence="3 6" id="KW-0812">Transmembrane</keyword>
<evidence type="ECO:0000256" key="5">
    <source>
        <dbReference type="ARBA" id="ARBA00023136"/>
    </source>
</evidence>
<reference evidence="8" key="1">
    <citation type="submission" date="2015-07" db="EMBL/GenBank/DDBJ databases">
        <authorList>
            <consortium name="Consortium for Microbial Forensics and Genomics (microFORGE)"/>
            <person name="Knight B.M."/>
            <person name="Roberts D.P."/>
            <person name="Lin D."/>
            <person name="Hari K."/>
            <person name="Fletcher J."/>
            <person name="Melcher U."/>
            <person name="Blagden T."/>
            <person name="Winegar R.A."/>
        </authorList>
    </citation>
    <scope>NUCLEOTIDE SEQUENCE [LARGE SCALE GENOMIC DNA]</scope>
    <source>
        <strain evidence="8">DSM 23493</strain>
    </source>
</reference>
<dbReference type="GO" id="GO:0015171">
    <property type="term" value="F:amino acid transmembrane transporter activity"/>
    <property type="evidence" value="ECO:0007669"/>
    <property type="project" value="TreeGrafter"/>
</dbReference>
<dbReference type="Pfam" id="PF01810">
    <property type="entry name" value="LysE"/>
    <property type="match status" value="1"/>
</dbReference>
<dbReference type="PATRIC" id="fig|582475.4.peg.4985"/>
<comment type="caution">
    <text evidence="7">The sequence shown here is derived from an EMBL/GenBank/DDBJ whole genome shotgun (WGS) entry which is preliminary data.</text>
</comment>
<feature type="transmembrane region" description="Helical" evidence="6">
    <location>
        <begin position="150"/>
        <end position="174"/>
    </location>
</feature>
<evidence type="ECO:0000256" key="2">
    <source>
        <dbReference type="ARBA" id="ARBA00022475"/>
    </source>
</evidence>
<dbReference type="GeneID" id="96599435"/>
<name>A0A0K9F8J2_9BACI</name>
<proteinExistence type="predicted"/>
<comment type="subcellular location">
    <subcellularLocation>
        <location evidence="1">Cell membrane</location>
        <topology evidence="1">Multi-pass membrane protein</topology>
    </subcellularLocation>
</comment>